<dbReference type="InterPro" id="IPR013083">
    <property type="entry name" value="Znf_RING/FYVE/PHD"/>
</dbReference>
<dbReference type="Pfam" id="PF24324">
    <property type="entry name" value="MYND_ZMYND11_ZMYD8"/>
    <property type="match status" value="1"/>
</dbReference>
<evidence type="ECO:0000256" key="2">
    <source>
        <dbReference type="ARBA" id="ARBA00022723"/>
    </source>
</evidence>
<gene>
    <name evidence="14" type="ORF">CLUMA_CG012135</name>
</gene>
<keyword evidence="1" id="KW-0597">Phosphoprotein</keyword>
<dbReference type="InterPro" id="IPR001965">
    <property type="entry name" value="Znf_PHD"/>
</dbReference>
<keyword evidence="4" id="KW-0862">Zinc</keyword>
<dbReference type="CDD" id="cd20160">
    <property type="entry name" value="PWWP_PRKCBP1"/>
    <property type="match status" value="1"/>
</dbReference>
<feature type="domain" description="RanBD1" evidence="10">
    <location>
        <begin position="2241"/>
        <end position="2378"/>
    </location>
</feature>
<feature type="compositionally biased region" description="Basic and acidic residues" evidence="8">
    <location>
        <begin position="2473"/>
        <end position="2483"/>
    </location>
</feature>
<dbReference type="SUPFAM" id="SSF50729">
    <property type="entry name" value="PH domain-like"/>
    <property type="match status" value="4"/>
</dbReference>
<dbReference type="InterPro" id="IPR036427">
    <property type="entry name" value="Bromodomain-like_sf"/>
</dbReference>
<feature type="compositionally biased region" description="Polar residues" evidence="8">
    <location>
        <begin position="1294"/>
        <end position="1306"/>
    </location>
</feature>
<feature type="compositionally biased region" description="Basic and acidic residues" evidence="8">
    <location>
        <begin position="3240"/>
        <end position="3259"/>
    </location>
</feature>
<dbReference type="InterPro" id="IPR036443">
    <property type="entry name" value="Znf_RanBP2_sf"/>
</dbReference>
<dbReference type="PROSITE" id="PS50812">
    <property type="entry name" value="PWWP"/>
    <property type="match status" value="1"/>
</dbReference>
<evidence type="ECO:0000256" key="1">
    <source>
        <dbReference type="ARBA" id="ARBA00022553"/>
    </source>
</evidence>
<feature type="compositionally biased region" description="Basic and acidic residues" evidence="8">
    <location>
        <begin position="3192"/>
        <end position="3203"/>
    </location>
</feature>
<feature type="compositionally biased region" description="Polar residues" evidence="8">
    <location>
        <begin position="3395"/>
        <end position="3408"/>
    </location>
</feature>
<evidence type="ECO:0000256" key="8">
    <source>
        <dbReference type="SAM" id="MobiDB-lite"/>
    </source>
</evidence>
<evidence type="ECO:0000259" key="12">
    <source>
        <dbReference type="PROSITE" id="PS50812"/>
    </source>
</evidence>
<feature type="region of interest" description="Disordered" evidence="8">
    <location>
        <begin position="1715"/>
        <end position="1746"/>
    </location>
</feature>
<feature type="domain" description="RanBD1" evidence="10">
    <location>
        <begin position="1138"/>
        <end position="1271"/>
    </location>
</feature>
<dbReference type="SUPFAM" id="SSF57903">
    <property type="entry name" value="FYVE/PHD zinc finger"/>
    <property type="match status" value="1"/>
</dbReference>
<dbReference type="InterPro" id="IPR056987">
    <property type="entry name" value="ZMYND8_CC"/>
</dbReference>
<feature type="domain" description="RanBP2-type" evidence="11">
    <location>
        <begin position="1566"/>
        <end position="1595"/>
    </location>
</feature>
<feature type="region of interest" description="Disordered" evidence="8">
    <location>
        <begin position="2473"/>
        <end position="2651"/>
    </location>
</feature>
<evidence type="ECO:0000256" key="3">
    <source>
        <dbReference type="ARBA" id="ARBA00022771"/>
    </source>
</evidence>
<dbReference type="Pfam" id="PF23460">
    <property type="entry name" value="ZMYND8_CC"/>
    <property type="match status" value="1"/>
</dbReference>
<dbReference type="SMART" id="SM00249">
    <property type="entry name" value="PHD"/>
    <property type="match status" value="1"/>
</dbReference>
<dbReference type="InterPro" id="IPR011011">
    <property type="entry name" value="Znf_FYVE_PHD"/>
</dbReference>
<dbReference type="Gene3D" id="1.20.920.10">
    <property type="entry name" value="Bromodomain-like"/>
    <property type="match status" value="1"/>
</dbReference>
<dbReference type="SMART" id="SM00293">
    <property type="entry name" value="PWWP"/>
    <property type="match status" value="1"/>
</dbReference>
<dbReference type="SUPFAM" id="SSF48452">
    <property type="entry name" value="TPR-like"/>
    <property type="match status" value="1"/>
</dbReference>
<feature type="region of interest" description="Disordered" evidence="8">
    <location>
        <begin position="1637"/>
        <end position="1670"/>
    </location>
</feature>
<feature type="compositionally biased region" description="Basic and acidic residues" evidence="8">
    <location>
        <begin position="3110"/>
        <end position="3134"/>
    </location>
</feature>
<dbReference type="Proteomes" id="UP000183832">
    <property type="component" value="Unassembled WGS sequence"/>
</dbReference>
<dbReference type="InterPro" id="IPR045256">
    <property type="entry name" value="RanBP1_RanBD"/>
</dbReference>
<feature type="region of interest" description="Disordered" evidence="8">
    <location>
        <begin position="2917"/>
        <end position="2938"/>
    </location>
</feature>
<feature type="compositionally biased region" description="Polar residues" evidence="8">
    <location>
        <begin position="2922"/>
        <end position="2935"/>
    </location>
</feature>
<dbReference type="GO" id="GO:0005737">
    <property type="term" value="C:cytoplasm"/>
    <property type="evidence" value="ECO:0007669"/>
    <property type="project" value="TreeGrafter"/>
</dbReference>
<evidence type="ECO:0000259" key="9">
    <source>
        <dbReference type="PROSITE" id="PS50014"/>
    </source>
</evidence>
<accession>A0A1J1IEH0</accession>
<feature type="compositionally biased region" description="Polar residues" evidence="8">
    <location>
        <begin position="1646"/>
        <end position="1670"/>
    </location>
</feature>
<dbReference type="Gene3D" id="2.30.29.30">
    <property type="entry name" value="Pleckstrin-homology domain (PH domain)/Phosphotyrosine-binding domain (PTB)"/>
    <property type="match status" value="4"/>
</dbReference>
<keyword evidence="5 6" id="KW-0103">Bromodomain</keyword>
<dbReference type="SMART" id="SM00160">
    <property type="entry name" value="RanBD"/>
    <property type="match status" value="4"/>
</dbReference>
<feature type="compositionally biased region" description="Low complexity" evidence="8">
    <location>
        <begin position="3409"/>
        <end position="3422"/>
    </location>
</feature>
<evidence type="ECO:0000256" key="4">
    <source>
        <dbReference type="ARBA" id="ARBA00022833"/>
    </source>
</evidence>
<feature type="domain" description="MYND-type" evidence="13">
    <location>
        <begin position="3621"/>
        <end position="3655"/>
    </location>
</feature>
<dbReference type="GO" id="GO:0006913">
    <property type="term" value="P:nucleocytoplasmic transport"/>
    <property type="evidence" value="ECO:0007669"/>
    <property type="project" value="InterPro"/>
</dbReference>
<feature type="compositionally biased region" description="Basic and acidic residues" evidence="8">
    <location>
        <begin position="1966"/>
        <end position="1978"/>
    </location>
</feature>
<feature type="region of interest" description="Disordered" evidence="8">
    <location>
        <begin position="1938"/>
        <end position="1991"/>
    </location>
</feature>
<dbReference type="PROSITE" id="PS50865">
    <property type="entry name" value="ZF_MYND_2"/>
    <property type="match status" value="1"/>
</dbReference>
<dbReference type="InterPro" id="IPR001487">
    <property type="entry name" value="Bromodomain"/>
</dbReference>
<feature type="region of interest" description="Disordered" evidence="8">
    <location>
        <begin position="3357"/>
        <end position="3424"/>
    </location>
</feature>
<feature type="compositionally biased region" description="Acidic residues" evidence="8">
    <location>
        <begin position="1737"/>
        <end position="1746"/>
    </location>
</feature>
<dbReference type="InterPro" id="IPR000156">
    <property type="entry name" value="Ran_bind_dom"/>
</dbReference>
<feature type="region of interest" description="Disordered" evidence="8">
    <location>
        <begin position="1284"/>
        <end position="1344"/>
    </location>
</feature>
<dbReference type="STRING" id="568069.A0A1J1IEH0"/>
<feature type="compositionally biased region" description="Basic and acidic residues" evidence="8">
    <location>
        <begin position="2573"/>
        <end position="2586"/>
    </location>
</feature>
<dbReference type="GO" id="GO:0005096">
    <property type="term" value="F:GTPase activator activity"/>
    <property type="evidence" value="ECO:0007669"/>
    <property type="project" value="TreeGrafter"/>
</dbReference>
<keyword evidence="2" id="KW-0479">Metal-binding</keyword>
<feature type="domain" description="RanBD1" evidence="10">
    <location>
        <begin position="1405"/>
        <end position="1540"/>
    </location>
</feature>
<proteinExistence type="predicted"/>
<dbReference type="InterPro" id="IPR011993">
    <property type="entry name" value="PH-like_dom_sf"/>
</dbReference>
<dbReference type="PROSITE" id="PS50014">
    <property type="entry name" value="BROMODOMAIN_2"/>
    <property type="match status" value="1"/>
</dbReference>
<dbReference type="PROSITE" id="PS50199">
    <property type="entry name" value="ZF_RANBP2_2"/>
    <property type="match status" value="1"/>
</dbReference>
<dbReference type="PANTHER" id="PTHR23138:SF87">
    <property type="entry name" value="E3 SUMO-PROTEIN LIGASE RANBP2"/>
    <property type="match status" value="1"/>
</dbReference>
<dbReference type="Gene3D" id="4.10.1060.10">
    <property type="entry name" value="Zinc finger, RanBP2-type"/>
    <property type="match status" value="1"/>
</dbReference>
<dbReference type="OrthoDB" id="2357150at2759"/>
<dbReference type="SUPFAM" id="SSF47370">
    <property type="entry name" value="Bromodomain"/>
    <property type="match status" value="1"/>
</dbReference>
<feature type="compositionally biased region" description="Basic residues" evidence="8">
    <location>
        <begin position="2598"/>
        <end position="2608"/>
    </location>
</feature>
<feature type="compositionally biased region" description="Low complexity" evidence="8">
    <location>
        <begin position="3088"/>
        <end position="3098"/>
    </location>
</feature>
<feature type="compositionally biased region" description="Low complexity" evidence="8">
    <location>
        <begin position="3375"/>
        <end position="3394"/>
    </location>
</feature>
<feature type="compositionally biased region" description="Acidic residues" evidence="8">
    <location>
        <begin position="2639"/>
        <end position="2650"/>
    </location>
</feature>
<feature type="domain" description="Bromo" evidence="9">
    <location>
        <begin position="2757"/>
        <end position="2828"/>
    </location>
</feature>
<dbReference type="PROSITE" id="PS50196">
    <property type="entry name" value="RANBD1"/>
    <property type="match status" value="4"/>
</dbReference>
<dbReference type="InterPro" id="IPR057053">
    <property type="entry name" value="MYND_ZMYND11_ZMYD8"/>
</dbReference>
<reference evidence="14 15" key="1">
    <citation type="submission" date="2015-04" db="EMBL/GenBank/DDBJ databases">
        <authorList>
            <person name="Syromyatnikov M.Y."/>
            <person name="Popov V.N."/>
        </authorList>
    </citation>
    <scope>NUCLEOTIDE SEQUENCE [LARGE SCALE GENOMIC DNA]</scope>
</reference>
<feature type="compositionally biased region" description="Low complexity" evidence="8">
    <location>
        <begin position="2220"/>
        <end position="2231"/>
    </location>
</feature>
<keyword evidence="3 7" id="KW-0863">Zinc-finger</keyword>
<sequence length="3806" mass="430606">MLKFTSKRDVDRHVSQMTKNLSESERSSRGYAIAKSYVKVSEFELARDWLQRYLDIRTEDAAAHKLMGEIYEHLKKPEQAITSLQRSYGINSKQNDLIKNICRLFLVNNGWSSSPGKAKYWCELAENENVRDDNVLSLRLQMLNKDKKNGGKPVEEMILKEIAGRPHDIGLRIRLVNFLLDEKRIAEAFKYCFDLEMKFMEIFLLSIDWYATVSSVLAQQTSTDSFNYWCLLLISMDKKIFLTLKRDLPLQSIKQSTIKDITNMIFDFDQILKKAADALSSLVQIKDVADELINHFRGQLSLNIASLMFQKQNVSNNDQWRETTKKCLPFLLFAFQSSTVNTEAFWMKNNNETIRHLFIHLKREGSFRCAQAGRTIIACKSTGSEELSMNIRNFKSMTSIEDIFNHVREVCADLNWRKNIYRYLFANADQQTKISTSYFVQNSYFQEPSYELLSFNDIEMYEDVAQHLYPSSLEHHVYLGLGRKDLFNYKSYTFNGLNLSTPNLINCSPETINRIDIDSFLYCSIIQAKRRLEAEKDCYETFNNKPNEKPLILPAANMIEGLCSEEQNEWWLSAFKIYKNITGENLAQLKATLQFGIEAVRGIDTPKVDVIILLKLGDILLGRANSSEKSDERRHCELRVEFVYKIALRMMRSSEGDNMRRLFKFLTTNFDVDREIEQLSGIAIGHLSSIYFKREEYKEFIEDFTGLQNPWAFYFLAEAYRRLEDSNKTPRKNKKLYAEKARENLIETLVHLDNNATAEKTNPLRMRVEKELKKMEYNYHMTTPFNNDFDLHNSSQNGNVDDEMFHNASATSFRGRRSEVPTINYNEKFSDIETMMKKLTDLVMSVKDDILCVRNDISELREEVMNCRGDVADANVNSNAVTTKSFADVKKTIDDLNCSVVYMMDLMSPATAAAAVLQPHQTPSAQRYPSSQTILQQQYNQMLNTAYSMYPTMQYPTPNMHQPSPIVHPKIPAYDALGQNLIMNPMTMPNVIGGQQPKPTSLIDALNTPSVLSTWNNTWNNTNNPTVPSTPATNFQTPPPSVATSVIQNKVVEKAPPINVVITNSDPLPPQNSFISQPMLSVKIPPQHIKHAPHPTTKTTPVATNVVSAPQYENISPVKNTDTSEYLEEPADYDPRPDFVPIIPLPEEVEVKTHEENEDVLFTSDRCKLFRHFEKEWKERGIGIVKILKNKDTGKHRILMRRDQIHKVCANHVITSEMELKPMKETQFMWGANDYSDGQMQLEQFLIRFKTAENAKRFKDAFEDAKKMTPKDVIQEKSKEALKVQDTNEKVKQPSFNSPAINSTFTFGGAQKQPISTTFSSTPTKNISDATKNSTQPSPFANFTFGQGSTNKSFSELFGSISTTPKSDLSSSTSLFAPQTEQPAAVSTLNKSNEEDVDHYEPTAQFEPVIPLPDLVDMKTGEEDENVKFTHRGKLLRYDTSLKEWKERGIGEMKVLVNKENQSKARLLMRREQVLKLCCNMIITKDLKFMKMNATTYSFGGQDFSENEMMTEKFAIKFKTSEIVEKFLESVRDVQKNLDGVKVTTEKKETEKKTEVKGFGDQFKAKAGSWSCEACYITNKPETLYCVACESPKDNTVPKKEAKSVLASSADAPKFSFGMPTASGFSFGMPAAVTTTSATTSQQQQPISFGFSSPATTTASQNAADSTSSNNFPLDALKSFSFGVPKPDSTSAVVDTSTSSPSLSNHPSFNFVFKSKSPVKSKSPGKSRNDSVNSGGGDDEDGDDYHEEENQTYFTPVIPLPEKVEIVTGEENEEVLYCHRAKLYRFSQDTADKEWKERGLGDIKILKHKETGKLRVVMRREQIFKICLNFFLTDEIELKRKNDNSWSFGANDFSEGEFEPTLFAIRFKTKEIAEEFRKAIDDALASSTTDMGEKQDGEADEKSELVKKLMLPEGFFDYINAQDCPGCIGCNPDDYTSPKTSENVNSLSEISLQSPSIKPNPKPRRQSVDKHVSFKIDEENSNDSKPMMGSGNVKEIASLFGGIKKSEGSTNIFATFNAENPPSQTSTLFGTSSVFGTTNSFPSTTNSIFSSSLNTTPATPTADTSITFGTKTTETFSGSGLFGNKTNFTFGSGDKTNNIFNSGMNKENGVETAFSNTPTFASISSDNKVNTEPTGNIFGSEFKSSFSFADAAKELESNKTNDAVVPDFIQKNSDGGGFAALAAAATNNQGWGSANNSPAGGFYGLTVKEDFFSKNLNNSGTAADSGNNDGNDTNDDNYDPHYDPIIQLPDEINVSTGEEEEEKLFGERAKLFRYDSKEKEWKERGVGEIKILHHGANGTYRLLQRREQIFKLVLNQLITNDFLMTPFNNSPKAFLWAGMNYAESSSGETEQLAIRFKNEDIANAFKAKVDEYTREIDEEIIEMKVPRAIIRVTSIDRTSPIGKITIRQSIDNPTKQMNFEIAERGRSEEKHVEMSPPAILHSYEISEENDEEAIDNGLDPIGIELISSSNIDSSREYSEKFDENVDSPKPIREMRNLRKSTNDSRILSDYLNTTNESRSRSRNRSKTKEREETLPPNEESELLEDSLKNKKLTSVPVVDENSSIADEPEEEDTSTRDSRNEDHYHSDATNQMEPPTANRRKSLSRSRGRTVNATRGRKKSIARLMNDELSMMSDKEEPQLEEDDDDDDQISENSFTTIRSIEGRTVNPPPKPGWDSFCFKCHTDMRMLTLACSKCKCSYHRHCVRPNPIPKNADEFICPECREIEVAESSNVNKCGHERIDTNTLADMLAIILEEIRLLPGREHFENDVVVKTSKDTNQQLIVTPISLKIIDTRIKNHYYKTTEVFIHDFKQLEHNWNIVDRSKSKILKNIVKNVSSEIYELEACVFCYEQSFVKTDWFVQPCKRTHLLIWAKLKGYPYWPAKVMSVDNRQQVDVRFFGAHDRAWVPAAHCMLISEKDPNKTKGSTPTNAKNASKPQKGILDAMKEKDIYIENLREKYGFRYSPFRQQFDPNNLQGQLNFMLPGLNGQKTEREISDGVQTKKLTLKIIKNQSCDYQVELKPGELRQSAQSNKTPPAKDRPKFYKILSQNDDNTDIEASGKLQKMIIKRKSNVEQDDEKAKRPKIVTDNTTESSENNSNVMSGKLAKRKVPHELSKHKNSSKTDEKEISHSEVPQKKTKQKISTTDDSQKLSDNSTVQRATRRSRLKSLFPKADEPLLVPVPTTLITTNEAQTVREKNENHSTKEQSQSKSRKLNRAKSTGGEKAKETETPLRLSISVPVPEKKAESIKKRRDASTHEKPTTTPTAEKPSDEVLYDPNLVIKDEPISDHEVREEILKNSLRISDIPNLTQDKSGKKKVIVITTNSERIDNNLPSSSQSGRARKTFPNNFNLRQAEQGAQNGDGWMVSIPQTVTSTNGPSNASNMPSPSSSNRSTPATDSHVSISQLRSGTSRTNSNNSNSNRSFIPNFVSAIPHHIDNMNNRQSSTQMNSPNLVNGQRLSMNNNNQQRMDLPRLAPLGRGSVLSSEGNHFHRDIGPISRMFTDNAHRVTDFFRNVLVDTVTSFAPEIPAAENLMLRKEIEKLQFEMATLKSEFQYKMQEIRREHQEEIETIKKTYDDRVTSLQLTMEQEKIRLVNDIRHQCENEKQRAIEITRKETKKTTWCSNCTKEARFYCCWNTSYCGQQCQKTHWQLHQKYCTNKNSANDTQNNKQGNAEVSTSIATTTANISRSQFVLRAPQPIQQLDAQLVPPESIQQIILPSGTVSTPVSNIVSSIPTPTSQPIILSTTYQNKNHAIRAIFHEHAMRDSLPSGLVVKAFTRHENASKDNNVDDVMMGGRVNTGISTTSSE</sequence>
<dbReference type="InterPro" id="IPR001876">
    <property type="entry name" value="Znf_RanBP2"/>
</dbReference>
<dbReference type="Gene3D" id="1.25.40.10">
    <property type="entry name" value="Tetratricopeptide repeat domain"/>
    <property type="match status" value="1"/>
</dbReference>
<dbReference type="PANTHER" id="PTHR23138">
    <property type="entry name" value="RAN BINDING PROTEIN"/>
    <property type="match status" value="1"/>
</dbReference>
<dbReference type="GO" id="GO:0008270">
    <property type="term" value="F:zinc ion binding"/>
    <property type="evidence" value="ECO:0007669"/>
    <property type="project" value="UniProtKB-KW"/>
</dbReference>
<feature type="compositionally biased region" description="Polar residues" evidence="8">
    <location>
        <begin position="1938"/>
        <end position="1957"/>
    </location>
</feature>
<evidence type="ECO:0000256" key="5">
    <source>
        <dbReference type="ARBA" id="ARBA00023117"/>
    </source>
</evidence>
<dbReference type="FunFam" id="2.30.29.30:FF:000018">
    <property type="entry name" value="E3 SUMO-protein ligase RanBP2"/>
    <property type="match status" value="3"/>
</dbReference>
<evidence type="ECO:0000256" key="7">
    <source>
        <dbReference type="PROSITE-ProRule" id="PRU00322"/>
    </source>
</evidence>
<feature type="region of interest" description="Disordered" evidence="8">
    <location>
        <begin position="3180"/>
        <end position="3272"/>
    </location>
</feature>
<dbReference type="CDD" id="cd13179">
    <property type="entry name" value="RanBD_RanBP1"/>
    <property type="match status" value="1"/>
</dbReference>
<keyword evidence="15" id="KW-1185">Reference proteome</keyword>
<evidence type="ECO:0000259" key="10">
    <source>
        <dbReference type="PROSITE" id="PS50196"/>
    </source>
</evidence>
<dbReference type="Pfam" id="PF00641">
    <property type="entry name" value="Zn_ribbon_RanBP"/>
    <property type="match status" value="1"/>
</dbReference>
<dbReference type="SUPFAM" id="SSF144232">
    <property type="entry name" value="HIT/MYND zinc finger-like"/>
    <property type="match status" value="1"/>
</dbReference>
<evidence type="ECO:0000313" key="14">
    <source>
        <dbReference type="EMBL" id="CRK98616.1"/>
    </source>
</evidence>
<dbReference type="InterPro" id="IPR011990">
    <property type="entry name" value="TPR-like_helical_dom_sf"/>
</dbReference>
<dbReference type="Gene3D" id="2.30.30.140">
    <property type="match status" value="1"/>
</dbReference>
<feature type="domain" description="PWWP" evidence="12">
    <location>
        <begin position="2866"/>
        <end position="2917"/>
    </location>
</feature>
<dbReference type="FunFam" id="1.25.40.10:FF:000582">
    <property type="entry name" value="E3 SUMO-protein ligase RanBP2"/>
    <property type="match status" value="1"/>
</dbReference>
<feature type="domain" description="RanBD1" evidence="10">
    <location>
        <begin position="1753"/>
        <end position="1883"/>
    </location>
</feature>
<protein>
    <submittedName>
        <fullName evidence="14">CLUMA_CG012135, isoform A</fullName>
    </submittedName>
</protein>
<dbReference type="FunFam" id="4.10.1060.10:FF:000003">
    <property type="entry name" value="E3 SUMO-protein ligase RanBP2"/>
    <property type="match status" value="1"/>
</dbReference>
<feature type="compositionally biased region" description="Basic and acidic residues" evidence="8">
    <location>
        <begin position="3220"/>
        <end position="3229"/>
    </location>
</feature>
<evidence type="ECO:0000259" key="11">
    <source>
        <dbReference type="PROSITE" id="PS50199"/>
    </source>
</evidence>
<feature type="compositionally biased region" description="Polar residues" evidence="8">
    <location>
        <begin position="1313"/>
        <end position="1344"/>
    </location>
</feature>
<feature type="compositionally biased region" description="Basic and acidic residues" evidence="8">
    <location>
        <begin position="2489"/>
        <end position="2502"/>
    </location>
</feature>
<dbReference type="InterPro" id="IPR002893">
    <property type="entry name" value="Znf_MYND"/>
</dbReference>
<feature type="region of interest" description="Disordered" evidence="8">
    <location>
        <begin position="3069"/>
        <end position="3167"/>
    </location>
</feature>
<dbReference type="SMART" id="SM00547">
    <property type="entry name" value="ZnF_RBZ"/>
    <property type="match status" value="1"/>
</dbReference>
<dbReference type="SUPFAM" id="SSF90209">
    <property type="entry name" value="Ran binding protein zinc finger-like"/>
    <property type="match status" value="1"/>
</dbReference>
<feature type="region of interest" description="Disordered" evidence="8">
    <location>
        <begin position="2218"/>
        <end position="2240"/>
    </location>
</feature>
<dbReference type="InterPro" id="IPR000313">
    <property type="entry name" value="PWWP_dom"/>
</dbReference>
<dbReference type="PROSITE" id="PS01358">
    <property type="entry name" value="ZF_RANBP2_1"/>
    <property type="match status" value="1"/>
</dbReference>
<dbReference type="Pfam" id="PF00855">
    <property type="entry name" value="PWWP"/>
    <property type="match status" value="1"/>
</dbReference>
<dbReference type="Pfam" id="PF00638">
    <property type="entry name" value="Ran_BP1"/>
    <property type="match status" value="4"/>
</dbReference>
<organism evidence="14 15">
    <name type="scientific">Clunio marinus</name>
    <dbReference type="NCBI Taxonomy" id="568069"/>
    <lineage>
        <taxon>Eukaryota</taxon>
        <taxon>Metazoa</taxon>
        <taxon>Ecdysozoa</taxon>
        <taxon>Arthropoda</taxon>
        <taxon>Hexapoda</taxon>
        <taxon>Insecta</taxon>
        <taxon>Pterygota</taxon>
        <taxon>Neoptera</taxon>
        <taxon>Endopterygota</taxon>
        <taxon>Diptera</taxon>
        <taxon>Nematocera</taxon>
        <taxon>Chironomoidea</taxon>
        <taxon>Chironomidae</taxon>
        <taxon>Clunio</taxon>
    </lineage>
</organism>
<evidence type="ECO:0000256" key="6">
    <source>
        <dbReference type="PROSITE-ProRule" id="PRU00035"/>
    </source>
</evidence>
<dbReference type="PROSITE" id="PS01360">
    <property type="entry name" value="ZF_MYND_1"/>
    <property type="match status" value="1"/>
</dbReference>
<dbReference type="Pfam" id="PF00439">
    <property type="entry name" value="Bromodomain"/>
    <property type="match status" value="1"/>
</dbReference>
<evidence type="ECO:0000259" key="13">
    <source>
        <dbReference type="PROSITE" id="PS50865"/>
    </source>
</evidence>
<feature type="compositionally biased region" description="Polar residues" evidence="8">
    <location>
        <begin position="3140"/>
        <end position="3158"/>
    </location>
</feature>
<dbReference type="Gene3D" id="3.30.40.10">
    <property type="entry name" value="Zinc/RING finger domain, C3HC4 (zinc finger)"/>
    <property type="match status" value="1"/>
</dbReference>
<dbReference type="SUPFAM" id="SSF63748">
    <property type="entry name" value="Tudor/PWWP/MBT"/>
    <property type="match status" value="1"/>
</dbReference>
<dbReference type="InterPro" id="IPR045255">
    <property type="entry name" value="RanBP1-like"/>
</dbReference>
<feature type="region of interest" description="Disordered" evidence="8">
    <location>
        <begin position="3022"/>
        <end position="3057"/>
    </location>
</feature>
<dbReference type="EMBL" id="CVRI01000048">
    <property type="protein sequence ID" value="CRK98616.1"/>
    <property type="molecule type" value="Genomic_DNA"/>
</dbReference>
<dbReference type="GO" id="GO:0005643">
    <property type="term" value="C:nuclear pore"/>
    <property type="evidence" value="ECO:0007669"/>
    <property type="project" value="TreeGrafter"/>
</dbReference>
<evidence type="ECO:0000313" key="15">
    <source>
        <dbReference type="Proteomes" id="UP000183832"/>
    </source>
</evidence>
<name>A0A1J1IEH0_9DIPT</name>